<evidence type="ECO:0000313" key="3">
    <source>
        <dbReference type="EMBL" id="CAF4644892.1"/>
    </source>
</evidence>
<dbReference type="AlphaFoldDB" id="A0A816M3Q9"/>
<gene>
    <name evidence="2" type="ORF">MBJ925_LOCUS6913</name>
    <name evidence="3" type="ORF">SMN809_LOCUS40851</name>
</gene>
<evidence type="ECO:0000256" key="1">
    <source>
        <dbReference type="SAM" id="MobiDB-lite"/>
    </source>
</evidence>
<feature type="non-terminal residue" evidence="2">
    <location>
        <position position="81"/>
    </location>
</feature>
<dbReference type="Proteomes" id="UP000663824">
    <property type="component" value="Unassembled WGS sequence"/>
</dbReference>
<name>A0A816M3Q9_9BILA</name>
<reference evidence="2" key="1">
    <citation type="submission" date="2021-02" db="EMBL/GenBank/DDBJ databases">
        <authorList>
            <person name="Nowell W R."/>
        </authorList>
    </citation>
    <scope>NUCLEOTIDE SEQUENCE</scope>
</reference>
<sequence length="81" mass="8737">TNSIRKDEITIDQIDLLVETSPSIPLSSVTTTTTTTTAAAAAAATTTTNIKNERLNIMEREQQSGSSFPESQFYARTSITP</sequence>
<proteinExistence type="predicted"/>
<feature type="region of interest" description="Disordered" evidence="1">
    <location>
        <begin position="60"/>
        <end position="81"/>
    </location>
</feature>
<protein>
    <submittedName>
        <fullName evidence="2">Uncharacterized protein</fullName>
    </submittedName>
</protein>
<accession>A0A816M3Q9</accession>
<comment type="caution">
    <text evidence="2">The sequence shown here is derived from an EMBL/GenBank/DDBJ whole genome shotgun (WGS) entry which is preliminary data.</text>
</comment>
<evidence type="ECO:0000313" key="2">
    <source>
        <dbReference type="EMBL" id="CAF1973176.1"/>
    </source>
</evidence>
<feature type="compositionally biased region" description="Polar residues" evidence="1">
    <location>
        <begin position="63"/>
        <end position="81"/>
    </location>
</feature>
<dbReference type="EMBL" id="CAJOBI010113663">
    <property type="protein sequence ID" value="CAF4644892.1"/>
    <property type="molecule type" value="Genomic_DNA"/>
</dbReference>
<dbReference type="Proteomes" id="UP000676336">
    <property type="component" value="Unassembled WGS sequence"/>
</dbReference>
<evidence type="ECO:0000313" key="4">
    <source>
        <dbReference type="Proteomes" id="UP000663824"/>
    </source>
</evidence>
<dbReference type="EMBL" id="CAJNRE010002273">
    <property type="protein sequence ID" value="CAF1973176.1"/>
    <property type="molecule type" value="Genomic_DNA"/>
</dbReference>
<feature type="non-terminal residue" evidence="2">
    <location>
        <position position="1"/>
    </location>
</feature>
<organism evidence="2 4">
    <name type="scientific">Rotaria magnacalcarata</name>
    <dbReference type="NCBI Taxonomy" id="392030"/>
    <lineage>
        <taxon>Eukaryota</taxon>
        <taxon>Metazoa</taxon>
        <taxon>Spiralia</taxon>
        <taxon>Gnathifera</taxon>
        <taxon>Rotifera</taxon>
        <taxon>Eurotatoria</taxon>
        <taxon>Bdelloidea</taxon>
        <taxon>Philodinida</taxon>
        <taxon>Philodinidae</taxon>
        <taxon>Rotaria</taxon>
    </lineage>
</organism>